<organism evidence="2 3">
    <name type="scientific">Gordonia alkaliphila</name>
    <dbReference type="NCBI Taxonomy" id="1053547"/>
    <lineage>
        <taxon>Bacteria</taxon>
        <taxon>Bacillati</taxon>
        <taxon>Actinomycetota</taxon>
        <taxon>Actinomycetes</taxon>
        <taxon>Mycobacteriales</taxon>
        <taxon>Gordoniaceae</taxon>
        <taxon>Gordonia</taxon>
    </lineage>
</organism>
<protein>
    <submittedName>
        <fullName evidence="2">Uncharacterized protein</fullName>
    </submittedName>
</protein>
<gene>
    <name evidence="2" type="ORF">GCM10023217_33730</name>
</gene>
<dbReference type="Proteomes" id="UP001500822">
    <property type="component" value="Unassembled WGS sequence"/>
</dbReference>
<reference evidence="3" key="1">
    <citation type="journal article" date="2019" name="Int. J. Syst. Evol. Microbiol.">
        <title>The Global Catalogue of Microorganisms (GCM) 10K type strain sequencing project: providing services to taxonomists for standard genome sequencing and annotation.</title>
        <authorList>
            <consortium name="The Broad Institute Genomics Platform"/>
            <consortium name="The Broad Institute Genome Sequencing Center for Infectious Disease"/>
            <person name="Wu L."/>
            <person name="Ma J."/>
        </authorList>
    </citation>
    <scope>NUCLEOTIDE SEQUENCE [LARGE SCALE GENOMIC DNA]</scope>
    <source>
        <strain evidence="3">JCM 18077</strain>
    </source>
</reference>
<feature type="coiled-coil region" evidence="1">
    <location>
        <begin position="83"/>
        <end position="152"/>
    </location>
</feature>
<evidence type="ECO:0000313" key="2">
    <source>
        <dbReference type="EMBL" id="GAA4758507.1"/>
    </source>
</evidence>
<accession>A0ABP8ZK74</accession>
<sequence length="224" mass="24604">MRDGGKGLGDGPFTAANRARLEKNAVYALGLLRVVQGAWNLDRFIDELNRAVWVTAVPSAIRVERQASTIVESGRLDSLGLVAANYSSRMAQYASEVDRLENVVNASSSREAVLVGQIEVGNERERSLVEESDVLRSEVQRLEAALAAERESRIVSQSHLIDDYELLRTRVIGRLTEEVSLLTTGLEALRDGVPSVTEEYLDRSLRGLGRELEQLRITKGGGAL</sequence>
<dbReference type="EMBL" id="BAABIE010000024">
    <property type="protein sequence ID" value="GAA4758507.1"/>
    <property type="molecule type" value="Genomic_DNA"/>
</dbReference>
<comment type="caution">
    <text evidence="2">The sequence shown here is derived from an EMBL/GenBank/DDBJ whole genome shotgun (WGS) entry which is preliminary data.</text>
</comment>
<proteinExistence type="predicted"/>
<keyword evidence="3" id="KW-1185">Reference proteome</keyword>
<evidence type="ECO:0000313" key="3">
    <source>
        <dbReference type="Proteomes" id="UP001500822"/>
    </source>
</evidence>
<name>A0ABP8ZK74_9ACTN</name>
<keyword evidence="1" id="KW-0175">Coiled coil</keyword>
<evidence type="ECO:0000256" key="1">
    <source>
        <dbReference type="SAM" id="Coils"/>
    </source>
</evidence>